<evidence type="ECO:0000313" key="1">
    <source>
        <dbReference type="EMBL" id="MDQ0262754.1"/>
    </source>
</evidence>
<proteinExistence type="predicted"/>
<accession>A0ABU0A6M8</accession>
<name>A0ABU0A6M8_STRDY</name>
<keyword evidence="2" id="KW-1185">Reference proteome</keyword>
<evidence type="ECO:0000313" key="2">
    <source>
        <dbReference type="Proteomes" id="UP001237071"/>
    </source>
</evidence>
<reference evidence="1 2" key="1">
    <citation type="submission" date="2023-07" db="EMBL/GenBank/DDBJ databases">
        <title>Genomic Encyclopedia of Type Strains, Phase IV (KMG-IV): sequencing the most valuable type-strain genomes for metagenomic binning, comparative biology and taxonomic classification.</title>
        <authorList>
            <person name="Goeker M."/>
        </authorList>
    </citation>
    <scope>NUCLEOTIDE SEQUENCE [LARGE SCALE GENOMIC DNA]</scope>
    <source>
        <strain evidence="1 2">DSM 23147</strain>
    </source>
</reference>
<comment type="caution">
    <text evidence="1">The sequence shown here is derived from an EMBL/GenBank/DDBJ whole genome shotgun (WGS) entry which is preliminary data.</text>
</comment>
<gene>
    <name evidence="1" type="ORF">J2S26_000829</name>
</gene>
<dbReference type="EMBL" id="JAUSTL010000006">
    <property type="protein sequence ID" value="MDQ0262754.1"/>
    <property type="molecule type" value="Genomic_DNA"/>
</dbReference>
<dbReference type="RefSeq" id="WP_174144272.1">
    <property type="nucleotide sequence ID" value="NZ_CP066073.1"/>
</dbReference>
<protein>
    <submittedName>
        <fullName evidence="1">Uncharacterized protein</fullName>
    </submittedName>
</protein>
<dbReference type="Proteomes" id="UP001237071">
    <property type="component" value="Unassembled WGS sequence"/>
</dbReference>
<sequence>MVKNHAIITGGAGYKRVNPMRNGSPTDEKGKPWNSAMCFAWFVWQKGYEGDPMIKFL</sequence>
<organism evidence="1 2">
    <name type="scientific">Streptococcus dysgalactiae</name>
    <dbReference type="NCBI Taxonomy" id="1334"/>
    <lineage>
        <taxon>Bacteria</taxon>
        <taxon>Bacillati</taxon>
        <taxon>Bacillota</taxon>
        <taxon>Bacilli</taxon>
        <taxon>Lactobacillales</taxon>
        <taxon>Streptococcaceae</taxon>
        <taxon>Streptococcus</taxon>
    </lineage>
</organism>